<dbReference type="InterPro" id="IPR018060">
    <property type="entry name" value="HTH_AraC"/>
</dbReference>
<gene>
    <name evidence="5" type="ORF">HMPREF9470_02392</name>
</gene>
<keyword evidence="2" id="KW-0238">DNA-binding</keyword>
<dbReference type="EMBL" id="ADLK01000020">
    <property type="protein sequence ID" value="KMW19652.1"/>
    <property type="molecule type" value="Genomic_DNA"/>
</dbReference>
<evidence type="ECO:0000256" key="1">
    <source>
        <dbReference type="ARBA" id="ARBA00023015"/>
    </source>
</evidence>
<dbReference type="InterPro" id="IPR014710">
    <property type="entry name" value="RmlC-like_jellyroll"/>
</dbReference>
<dbReference type="OrthoDB" id="9791615at2"/>
<dbReference type="Gene3D" id="2.60.120.10">
    <property type="entry name" value="Jelly Rolls"/>
    <property type="match status" value="1"/>
</dbReference>
<accession>A0A0J9C3D0</accession>
<evidence type="ECO:0000313" key="6">
    <source>
        <dbReference type="Proteomes" id="UP000037392"/>
    </source>
</evidence>
<evidence type="ECO:0000256" key="2">
    <source>
        <dbReference type="ARBA" id="ARBA00023125"/>
    </source>
</evidence>
<dbReference type="RefSeq" id="WP_048929929.1">
    <property type="nucleotide sequence ID" value="NZ_KQ235878.1"/>
</dbReference>
<evidence type="ECO:0000313" key="5">
    <source>
        <dbReference type="EMBL" id="KMW19652.1"/>
    </source>
</evidence>
<dbReference type="InterPro" id="IPR020449">
    <property type="entry name" value="Tscrpt_reg_AraC-type_HTH"/>
</dbReference>
<dbReference type="Gene3D" id="1.10.10.60">
    <property type="entry name" value="Homeodomain-like"/>
    <property type="match status" value="2"/>
</dbReference>
<keyword evidence="3" id="KW-0804">Transcription</keyword>
<dbReference type="GO" id="GO:0043565">
    <property type="term" value="F:sequence-specific DNA binding"/>
    <property type="evidence" value="ECO:0007669"/>
    <property type="project" value="InterPro"/>
</dbReference>
<proteinExistence type="predicted"/>
<dbReference type="GO" id="GO:0003700">
    <property type="term" value="F:DNA-binding transcription factor activity"/>
    <property type="evidence" value="ECO:0007669"/>
    <property type="project" value="InterPro"/>
</dbReference>
<evidence type="ECO:0000256" key="3">
    <source>
        <dbReference type="ARBA" id="ARBA00023163"/>
    </source>
</evidence>
<feature type="domain" description="HTH araC/xylS-type" evidence="4">
    <location>
        <begin position="195"/>
        <end position="293"/>
    </location>
</feature>
<dbReference type="SUPFAM" id="SSF51215">
    <property type="entry name" value="Regulatory protein AraC"/>
    <property type="match status" value="1"/>
</dbReference>
<dbReference type="GeneID" id="93164049"/>
<dbReference type="SUPFAM" id="SSF46689">
    <property type="entry name" value="Homeodomain-like"/>
    <property type="match status" value="2"/>
</dbReference>
<dbReference type="PANTHER" id="PTHR43280">
    <property type="entry name" value="ARAC-FAMILY TRANSCRIPTIONAL REGULATOR"/>
    <property type="match status" value="1"/>
</dbReference>
<protein>
    <recommendedName>
        <fullName evidence="4">HTH araC/xylS-type domain-containing protein</fullName>
    </recommendedName>
</protein>
<comment type="caution">
    <text evidence="5">The sequence shown here is derived from an EMBL/GenBank/DDBJ whole genome shotgun (WGS) entry which is preliminary data.</text>
</comment>
<dbReference type="SMART" id="SM00342">
    <property type="entry name" value="HTH_ARAC"/>
    <property type="match status" value="1"/>
</dbReference>
<dbReference type="PRINTS" id="PR00032">
    <property type="entry name" value="HTHARAC"/>
</dbReference>
<dbReference type="Pfam" id="PF07883">
    <property type="entry name" value="Cupin_2"/>
    <property type="match status" value="1"/>
</dbReference>
<sequence>MLDGHGTGHYYDYREVKEHAGREFPFNIYPCSIPLDFKQVQVHWHEELEIISVKKGRGVVTVDMEPLRVQAGEAVVIFPGQLHGISQSGQEVMEYENIIFRLSMLMTTQEDVCTADFLQPLSQGQAYSPIHIREGMDIYQHVMDGIHYMDILCKDKAYGYQLGVKGVLFLLLGLLAEDNIPAGGERLRKSREKMKLILEYIENHYGEKITVEDGAALCFYSTSHFMKYFKKYMGMPFIQYLNDYRLEKAAGFLRSTAMSVTDVAQRCGFDNISYFNRLFRIKYHRTPGEYRRGE</sequence>
<dbReference type="InterPro" id="IPR013096">
    <property type="entry name" value="Cupin_2"/>
</dbReference>
<name>A0A0J9C3D0_9FIRM</name>
<dbReference type="Proteomes" id="UP000037392">
    <property type="component" value="Unassembled WGS sequence"/>
</dbReference>
<dbReference type="PROSITE" id="PS01124">
    <property type="entry name" value="HTH_ARAC_FAMILY_2"/>
    <property type="match status" value="1"/>
</dbReference>
<evidence type="ECO:0000259" key="4">
    <source>
        <dbReference type="PROSITE" id="PS01124"/>
    </source>
</evidence>
<dbReference type="InterPro" id="IPR037923">
    <property type="entry name" value="HTH-like"/>
</dbReference>
<dbReference type="AlphaFoldDB" id="A0A0J9C3D0"/>
<dbReference type="PATRIC" id="fig|742734.4.peg.2573"/>
<reference evidence="5 6" key="1">
    <citation type="submission" date="2011-04" db="EMBL/GenBank/DDBJ databases">
        <title>The Genome Sequence of Clostridium citroniae WAL-19142.</title>
        <authorList>
            <consortium name="The Broad Institute Genome Sequencing Platform"/>
            <person name="Earl A."/>
            <person name="Ward D."/>
            <person name="Feldgarden M."/>
            <person name="Gevers D."/>
            <person name="Warren Y.A."/>
            <person name="Tyrrell K.L."/>
            <person name="Citron D.M."/>
            <person name="Goldstein E.J."/>
            <person name="Daigneault M."/>
            <person name="Allen-Vercoe E."/>
            <person name="Young S.K."/>
            <person name="Zeng Q."/>
            <person name="Gargeya S."/>
            <person name="Fitzgerald M."/>
            <person name="Haas B."/>
            <person name="Abouelleil A."/>
            <person name="Alvarado L."/>
            <person name="Arachchi H.M."/>
            <person name="Berlin A."/>
            <person name="Brown A."/>
            <person name="Chapman S.B."/>
            <person name="Chen Z."/>
            <person name="Dunbar C."/>
            <person name="Freedman E."/>
            <person name="Gearin G."/>
            <person name="Gellesch M."/>
            <person name="Goldberg J."/>
            <person name="Griggs A."/>
            <person name="Gujja S."/>
            <person name="Heilman E.R."/>
            <person name="Heiman D."/>
            <person name="Howarth C."/>
            <person name="Larson L."/>
            <person name="Lui A."/>
            <person name="MacDonald P.J."/>
            <person name="Mehta T."/>
            <person name="Montmayeur A."/>
            <person name="Murphy C."/>
            <person name="Neiman D."/>
            <person name="Pearson M."/>
            <person name="Priest M."/>
            <person name="Roberts A."/>
            <person name="Saif S."/>
            <person name="Shea T."/>
            <person name="Shenoy N."/>
            <person name="Sisk P."/>
            <person name="Stolte C."/>
            <person name="Sykes S."/>
            <person name="White J."/>
            <person name="Yandava C."/>
            <person name="Wortman J."/>
            <person name="Nusbaum C."/>
            <person name="Birren B."/>
        </authorList>
    </citation>
    <scope>NUCLEOTIDE SEQUENCE [LARGE SCALE GENOMIC DNA]</scope>
    <source>
        <strain evidence="5 6">WAL-19142</strain>
    </source>
</reference>
<organism evidence="5 6">
    <name type="scientific">[Clostridium] citroniae WAL-19142</name>
    <dbReference type="NCBI Taxonomy" id="742734"/>
    <lineage>
        <taxon>Bacteria</taxon>
        <taxon>Bacillati</taxon>
        <taxon>Bacillota</taxon>
        <taxon>Clostridia</taxon>
        <taxon>Lachnospirales</taxon>
        <taxon>Lachnospiraceae</taxon>
        <taxon>Enterocloster</taxon>
    </lineage>
</organism>
<dbReference type="InterPro" id="IPR009057">
    <property type="entry name" value="Homeodomain-like_sf"/>
</dbReference>
<dbReference type="Pfam" id="PF12833">
    <property type="entry name" value="HTH_18"/>
    <property type="match status" value="1"/>
</dbReference>
<keyword evidence="1" id="KW-0805">Transcription regulation</keyword>
<dbReference type="PANTHER" id="PTHR43280:SF28">
    <property type="entry name" value="HTH-TYPE TRANSCRIPTIONAL ACTIVATOR RHAS"/>
    <property type="match status" value="1"/>
</dbReference>